<name>R7Q558_CHOCR</name>
<sequence>MGEGDPKPEYCARDMKRIFKCNRRTIASRWNGQEAAYRSNSPCPMPWDVCDFGYIQPFARPESLTRNWDFEVVAGRLRLRHRGLAVWVRSTSDLAVSSWSSYIKHGWLSYLADAHGMYSEFADLVAAGTVHIYEDDDVAAKDVSCVLFDVPIPAVGRDTLVRL</sequence>
<dbReference type="RefSeq" id="XP_005713511.1">
    <property type="nucleotide sequence ID" value="XM_005713454.1"/>
</dbReference>
<evidence type="ECO:0000313" key="1">
    <source>
        <dbReference type="EMBL" id="CDF33692.1"/>
    </source>
</evidence>
<proteinExistence type="predicted"/>
<dbReference type="Proteomes" id="UP000012073">
    <property type="component" value="Unassembled WGS sequence"/>
</dbReference>
<reference evidence="2" key="1">
    <citation type="journal article" date="2013" name="Proc. Natl. Acad. Sci. U.S.A.">
        <title>Genome structure and metabolic features in the red seaweed Chondrus crispus shed light on evolution of the Archaeplastida.</title>
        <authorList>
            <person name="Collen J."/>
            <person name="Porcel B."/>
            <person name="Carre W."/>
            <person name="Ball S.G."/>
            <person name="Chaparro C."/>
            <person name="Tonon T."/>
            <person name="Barbeyron T."/>
            <person name="Michel G."/>
            <person name="Noel B."/>
            <person name="Valentin K."/>
            <person name="Elias M."/>
            <person name="Artiguenave F."/>
            <person name="Arun A."/>
            <person name="Aury J.M."/>
            <person name="Barbosa-Neto J.F."/>
            <person name="Bothwell J.H."/>
            <person name="Bouget F.Y."/>
            <person name="Brillet L."/>
            <person name="Cabello-Hurtado F."/>
            <person name="Capella-Gutierrez S."/>
            <person name="Charrier B."/>
            <person name="Cladiere L."/>
            <person name="Cock J.M."/>
            <person name="Coelho S.M."/>
            <person name="Colleoni C."/>
            <person name="Czjzek M."/>
            <person name="Da Silva C."/>
            <person name="Delage L."/>
            <person name="Denoeud F."/>
            <person name="Deschamps P."/>
            <person name="Dittami S.M."/>
            <person name="Gabaldon T."/>
            <person name="Gachon C.M."/>
            <person name="Groisillier A."/>
            <person name="Herve C."/>
            <person name="Jabbari K."/>
            <person name="Katinka M."/>
            <person name="Kloareg B."/>
            <person name="Kowalczyk N."/>
            <person name="Labadie K."/>
            <person name="Leblanc C."/>
            <person name="Lopez P.J."/>
            <person name="McLachlan D.H."/>
            <person name="Meslet-Cladiere L."/>
            <person name="Moustafa A."/>
            <person name="Nehr Z."/>
            <person name="Nyvall Collen P."/>
            <person name="Panaud O."/>
            <person name="Partensky F."/>
            <person name="Poulain J."/>
            <person name="Rensing S.A."/>
            <person name="Rousvoal S."/>
            <person name="Samson G."/>
            <person name="Symeonidi A."/>
            <person name="Weissenbach J."/>
            <person name="Zambounis A."/>
            <person name="Wincker P."/>
            <person name="Boyen C."/>
        </authorList>
    </citation>
    <scope>NUCLEOTIDE SEQUENCE [LARGE SCALE GENOMIC DNA]</scope>
    <source>
        <strain evidence="2">cv. Stackhouse</strain>
    </source>
</reference>
<protein>
    <submittedName>
        <fullName evidence="1">Uncharacterized protein</fullName>
    </submittedName>
</protein>
<dbReference type="Gramene" id="CDF33692">
    <property type="protein sequence ID" value="CDF33692"/>
    <property type="gene ID" value="CHC_T00002390001"/>
</dbReference>
<evidence type="ECO:0000313" key="2">
    <source>
        <dbReference type="Proteomes" id="UP000012073"/>
    </source>
</evidence>
<accession>R7Q558</accession>
<keyword evidence="2" id="KW-1185">Reference proteome</keyword>
<gene>
    <name evidence="1" type="ORF">CHC_T00002390001</name>
</gene>
<dbReference type="KEGG" id="ccp:CHC_T00002390001"/>
<organism evidence="1 2">
    <name type="scientific">Chondrus crispus</name>
    <name type="common">Carrageen Irish moss</name>
    <name type="synonym">Polymorpha crispa</name>
    <dbReference type="NCBI Taxonomy" id="2769"/>
    <lineage>
        <taxon>Eukaryota</taxon>
        <taxon>Rhodophyta</taxon>
        <taxon>Florideophyceae</taxon>
        <taxon>Rhodymeniophycidae</taxon>
        <taxon>Gigartinales</taxon>
        <taxon>Gigartinaceae</taxon>
        <taxon>Chondrus</taxon>
    </lineage>
</organism>
<dbReference type="EMBL" id="HG001654">
    <property type="protein sequence ID" value="CDF33692.1"/>
    <property type="molecule type" value="Genomic_DNA"/>
</dbReference>
<dbReference type="GeneID" id="17321226"/>
<dbReference type="AlphaFoldDB" id="R7Q558"/>